<dbReference type="InterPro" id="IPR025877">
    <property type="entry name" value="MobA-like_NTP_Trfase"/>
</dbReference>
<evidence type="ECO:0000259" key="1">
    <source>
        <dbReference type="Pfam" id="PF12804"/>
    </source>
</evidence>
<comment type="caution">
    <text evidence="2">The sequence shown here is derived from an EMBL/GenBank/DDBJ whole genome shotgun (WGS) entry which is preliminary data.</text>
</comment>
<protein>
    <submittedName>
        <fullName evidence="2">CTP:molybdopterin cytidylyltransferase MocA</fullName>
    </submittedName>
</protein>
<dbReference type="AlphaFoldDB" id="A0A7W9SRH8"/>
<dbReference type="EMBL" id="JACHGW010000002">
    <property type="protein sequence ID" value="MBB6050859.1"/>
    <property type="molecule type" value="Genomic_DNA"/>
</dbReference>
<dbReference type="Pfam" id="PF12804">
    <property type="entry name" value="NTP_transf_3"/>
    <property type="match status" value="1"/>
</dbReference>
<evidence type="ECO:0000313" key="3">
    <source>
        <dbReference type="Proteomes" id="UP000520814"/>
    </source>
</evidence>
<evidence type="ECO:0000313" key="2">
    <source>
        <dbReference type="EMBL" id="MBB6050859.1"/>
    </source>
</evidence>
<dbReference type="Gene3D" id="3.90.550.10">
    <property type="entry name" value="Spore Coat Polysaccharide Biosynthesis Protein SpsA, Chain A"/>
    <property type="match status" value="1"/>
</dbReference>
<keyword evidence="2" id="KW-0808">Transferase</keyword>
<sequence length="261" mass="27512">MSTKNIAALVLAGGVVKEKHAASWEPQLPPGIRNRALLELNGKPMYQHVVETLQATPGISRILLAGDVPLLPGCAPVPGGESMVDTLLNGVAALNDTETRFLVATADIPFLTPQAVADLLADAPESADFVYSIIPAQVCYAAFPEMRRTTLKLAEGEFTGGNLVILNPEFLRTKEAVVRHAYALRKNVPGLAALLGPSTILRLLASRVAPSLLTLPQLEAAVSRLLGGATARAIVSQHAGVGADVDHPEDVPLARKYLSGQ</sequence>
<reference evidence="2 3" key="1">
    <citation type="submission" date="2020-08" db="EMBL/GenBank/DDBJ databases">
        <title>Genomic Encyclopedia of Type Strains, Phase IV (KMG-IV): sequencing the most valuable type-strain genomes for metagenomic binning, comparative biology and taxonomic classification.</title>
        <authorList>
            <person name="Goeker M."/>
        </authorList>
    </citation>
    <scope>NUCLEOTIDE SEQUENCE [LARGE SCALE GENOMIC DNA]</scope>
    <source>
        <strain evidence="2 3">DSM 23562</strain>
    </source>
</reference>
<name>A0A7W9SRH8_ARMRO</name>
<dbReference type="GO" id="GO:0016779">
    <property type="term" value="F:nucleotidyltransferase activity"/>
    <property type="evidence" value="ECO:0007669"/>
    <property type="project" value="UniProtKB-KW"/>
</dbReference>
<keyword evidence="3" id="KW-1185">Reference proteome</keyword>
<dbReference type="InterPro" id="IPR029044">
    <property type="entry name" value="Nucleotide-diphossugar_trans"/>
</dbReference>
<dbReference type="RefSeq" id="WP_184196573.1">
    <property type="nucleotide sequence ID" value="NZ_JACHGW010000002.1"/>
</dbReference>
<proteinExistence type="predicted"/>
<dbReference type="Proteomes" id="UP000520814">
    <property type="component" value="Unassembled WGS sequence"/>
</dbReference>
<keyword evidence="2" id="KW-0548">Nucleotidyltransferase</keyword>
<feature type="domain" description="MobA-like NTP transferase" evidence="1">
    <location>
        <begin position="33"/>
        <end position="157"/>
    </location>
</feature>
<gene>
    <name evidence="2" type="ORF">HNQ39_002650</name>
</gene>
<accession>A0A7W9SRH8</accession>
<organism evidence="2 3">
    <name type="scientific">Armatimonas rosea</name>
    <dbReference type="NCBI Taxonomy" id="685828"/>
    <lineage>
        <taxon>Bacteria</taxon>
        <taxon>Bacillati</taxon>
        <taxon>Armatimonadota</taxon>
        <taxon>Armatimonadia</taxon>
        <taxon>Armatimonadales</taxon>
        <taxon>Armatimonadaceae</taxon>
        <taxon>Armatimonas</taxon>
    </lineage>
</organism>
<dbReference type="SUPFAM" id="SSF53448">
    <property type="entry name" value="Nucleotide-diphospho-sugar transferases"/>
    <property type="match status" value="1"/>
</dbReference>